<proteinExistence type="predicted"/>
<dbReference type="EMBL" id="UZAM01012859">
    <property type="protein sequence ID" value="VDP23897.1"/>
    <property type="molecule type" value="Genomic_DNA"/>
</dbReference>
<sequence length="77" mass="8578">MCYATLQMYIHQSGGFDLSSFRMSINPVNAPPFYIPGLKVSRGGIRRELQEPSLSKWFKPLADESHHLIDVVGAPSS</sequence>
<dbReference type="AlphaFoldDB" id="A0A183J100"/>
<evidence type="ECO:0000313" key="3">
    <source>
        <dbReference type="WBParaSite" id="SBAD_0000989601-mRNA-1"/>
    </source>
</evidence>
<dbReference type="Proteomes" id="UP000270296">
    <property type="component" value="Unassembled WGS sequence"/>
</dbReference>
<gene>
    <name evidence="1" type="ORF">SBAD_LOCUS9549</name>
</gene>
<name>A0A183J100_9BILA</name>
<organism evidence="3">
    <name type="scientific">Soboliphyme baturini</name>
    <dbReference type="NCBI Taxonomy" id="241478"/>
    <lineage>
        <taxon>Eukaryota</taxon>
        <taxon>Metazoa</taxon>
        <taxon>Ecdysozoa</taxon>
        <taxon>Nematoda</taxon>
        <taxon>Enoplea</taxon>
        <taxon>Dorylaimia</taxon>
        <taxon>Dioctophymatida</taxon>
        <taxon>Dioctophymatoidea</taxon>
        <taxon>Soboliphymatidae</taxon>
        <taxon>Soboliphyme</taxon>
    </lineage>
</organism>
<dbReference type="WBParaSite" id="SBAD_0000989601-mRNA-1">
    <property type="protein sequence ID" value="SBAD_0000989601-mRNA-1"/>
    <property type="gene ID" value="SBAD_0000989601"/>
</dbReference>
<reference evidence="3" key="1">
    <citation type="submission" date="2016-06" db="UniProtKB">
        <authorList>
            <consortium name="WormBaseParasite"/>
        </authorList>
    </citation>
    <scope>IDENTIFICATION</scope>
</reference>
<keyword evidence="2" id="KW-1185">Reference proteome</keyword>
<protein>
    <submittedName>
        <fullName evidence="1 3">Uncharacterized protein</fullName>
    </submittedName>
</protein>
<evidence type="ECO:0000313" key="2">
    <source>
        <dbReference type="Proteomes" id="UP000270296"/>
    </source>
</evidence>
<evidence type="ECO:0000313" key="1">
    <source>
        <dbReference type="EMBL" id="VDP23897.1"/>
    </source>
</evidence>
<accession>A0A183J100</accession>
<reference evidence="1 2" key="2">
    <citation type="submission" date="2018-11" db="EMBL/GenBank/DDBJ databases">
        <authorList>
            <consortium name="Pathogen Informatics"/>
        </authorList>
    </citation>
    <scope>NUCLEOTIDE SEQUENCE [LARGE SCALE GENOMIC DNA]</scope>
</reference>